<dbReference type="Pfam" id="PF00270">
    <property type="entry name" value="DEAD"/>
    <property type="match status" value="1"/>
</dbReference>
<evidence type="ECO:0000256" key="1">
    <source>
        <dbReference type="ARBA" id="ARBA00012552"/>
    </source>
</evidence>
<evidence type="ECO:0000256" key="5">
    <source>
        <dbReference type="ARBA" id="ARBA00022840"/>
    </source>
</evidence>
<feature type="non-terminal residue" evidence="10">
    <location>
        <position position="1"/>
    </location>
</feature>
<name>A0A1X6NIE9_9APHY</name>
<dbReference type="RefSeq" id="XP_024344927.1">
    <property type="nucleotide sequence ID" value="XM_024482994.1"/>
</dbReference>
<dbReference type="EMBL" id="KZ110591">
    <property type="protein sequence ID" value="OSX68133.1"/>
    <property type="molecule type" value="Genomic_DNA"/>
</dbReference>
<evidence type="ECO:0000259" key="9">
    <source>
        <dbReference type="PROSITE" id="PS51194"/>
    </source>
</evidence>
<dbReference type="GO" id="GO:0003676">
    <property type="term" value="F:nucleic acid binding"/>
    <property type="evidence" value="ECO:0007669"/>
    <property type="project" value="InterPro"/>
</dbReference>
<dbReference type="InterPro" id="IPR014001">
    <property type="entry name" value="Helicase_ATP-bd"/>
</dbReference>
<dbReference type="InterPro" id="IPR011545">
    <property type="entry name" value="DEAD/DEAH_box_helicase_dom"/>
</dbReference>
<dbReference type="PROSITE" id="PS51194">
    <property type="entry name" value="HELICASE_CTER"/>
    <property type="match status" value="1"/>
</dbReference>
<dbReference type="GO" id="GO:0005524">
    <property type="term" value="F:ATP binding"/>
    <property type="evidence" value="ECO:0007669"/>
    <property type="project" value="UniProtKB-KW"/>
</dbReference>
<feature type="domain" description="Helicase C-terminal" evidence="9">
    <location>
        <begin position="349"/>
        <end position="518"/>
    </location>
</feature>
<dbReference type="SMART" id="SM00487">
    <property type="entry name" value="DEXDc"/>
    <property type="match status" value="1"/>
</dbReference>
<comment type="catalytic activity">
    <reaction evidence="6">
        <text>ATP + H2O = ADP + phosphate + H(+)</text>
        <dbReference type="Rhea" id="RHEA:13065"/>
        <dbReference type="ChEBI" id="CHEBI:15377"/>
        <dbReference type="ChEBI" id="CHEBI:15378"/>
        <dbReference type="ChEBI" id="CHEBI:30616"/>
        <dbReference type="ChEBI" id="CHEBI:43474"/>
        <dbReference type="ChEBI" id="CHEBI:456216"/>
        <dbReference type="EC" id="3.6.4.13"/>
    </reaction>
</comment>
<evidence type="ECO:0000256" key="4">
    <source>
        <dbReference type="ARBA" id="ARBA00022806"/>
    </source>
</evidence>
<evidence type="ECO:0000256" key="3">
    <source>
        <dbReference type="ARBA" id="ARBA00022801"/>
    </source>
</evidence>
<dbReference type="Proteomes" id="UP000194127">
    <property type="component" value="Unassembled WGS sequence"/>
</dbReference>
<dbReference type="SMART" id="SM00490">
    <property type="entry name" value="HELICc"/>
    <property type="match status" value="1"/>
</dbReference>
<organism evidence="10 11">
    <name type="scientific">Postia placenta MAD-698-R-SB12</name>
    <dbReference type="NCBI Taxonomy" id="670580"/>
    <lineage>
        <taxon>Eukaryota</taxon>
        <taxon>Fungi</taxon>
        <taxon>Dikarya</taxon>
        <taxon>Basidiomycota</taxon>
        <taxon>Agaricomycotina</taxon>
        <taxon>Agaricomycetes</taxon>
        <taxon>Polyporales</taxon>
        <taxon>Adustoporiaceae</taxon>
        <taxon>Rhodonia</taxon>
    </lineage>
</organism>
<dbReference type="PROSITE" id="PS51192">
    <property type="entry name" value="HELICASE_ATP_BIND_1"/>
    <property type="match status" value="1"/>
</dbReference>
<evidence type="ECO:0000313" key="11">
    <source>
        <dbReference type="Proteomes" id="UP000194127"/>
    </source>
</evidence>
<feature type="region of interest" description="Disordered" evidence="7">
    <location>
        <begin position="419"/>
        <end position="458"/>
    </location>
</feature>
<evidence type="ECO:0000313" key="10">
    <source>
        <dbReference type="EMBL" id="OSX68133.1"/>
    </source>
</evidence>
<dbReference type="GO" id="GO:0016787">
    <property type="term" value="F:hydrolase activity"/>
    <property type="evidence" value="ECO:0007669"/>
    <property type="project" value="UniProtKB-KW"/>
</dbReference>
<feature type="non-terminal residue" evidence="10">
    <location>
        <position position="518"/>
    </location>
</feature>
<protein>
    <recommendedName>
        <fullName evidence="1">RNA helicase</fullName>
        <ecNumber evidence="1">3.6.4.13</ecNumber>
    </recommendedName>
</protein>
<keyword evidence="11" id="KW-1185">Reference proteome</keyword>
<evidence type="ECO:0000256" key="2">
    <source>
        <dbReference type="ARBA" id="ARBA00022741"/>
    </source>
</evidence>
<keyword evidence="2" id="KW-0547">Nucleotide-binding</keyword>
<sequence length="518" mass="56603">STRELPSAFASPPLMPGLLASVHALLGAQARPTPIQALSLKHLFKRKLDAPANPNTDNAWLQALLAAETGSGKSMAYLLPMLQDLKLAELQDASGAAQRAKTHGLMGPRALVLAPTHELSRQLSGFAKGLLHNIKLRVLCVSNKNLPARESKSVTAAQMAKLADALVEGDDAAGPEMRKQLGEVDVAVGTPAKILEMVKGRNWDYVEPPEEEWPVDDRGHKVAPRQRHLGRPSMRLERVEWVVVDEADVLFDADFEQQTKTLLTAISEARGHPIDDHPATHRPSPETPAPLNYPYHLLLSTATIPSALAWYLDTHHPALTRLASPRLHHLPATLQTEYAAWTGGNRQADVEHRLRRVWHEDALRGSARRSKVLVFCNKNTRAQDLGRYLNEKGIATVALTSTSDARLHGSNHHLDGFLRPFRRGPAEKEGAAAALPPPSGEQEQAEAESADKAGWGDVSKHPHVLVTTSLLSRGLDFAPDIKHVFIVDEPRNMADFLHRAGRSGRAGEKGKVVVFGKT</sequence>
<evidence type="ECO:0000256" key="7">
    <source>
        <dbReference type="SAM" id="MobiDB-lite"/>
    </source>
</evidence>
<gene>
    <name evidence="10" type="ORF">POSPLADRAFT_1080969</name>
</gene>
<dbReference type="OrthoDB" id="10256233at2759"/>
<dbReference type="GeneID" id="36327943"/>
<dbReference type="InterPro" id="IPR027417">
    <property type="entry name" value="P-loop_NTPase"/>
</dbReference>
<keyword evidence="5" id="KW-0067">ATP-binding</keyword>
<evidence type="ECO:0000256" key="6">
    <source>
        <dbReference type="ARBA" id="ARBA00047984"/>
    </source>
</evidence>
<dbReference type="Gene3D" id="3.40.50.300">
    <property type="entry name" value="P-loop containing nucleotide triphosphate hydrolases"/>
    <property type="match status" value="2"/>
</dbReference>
<dbReference type="CDD" id="cd18787">
    <property type="entry name" value="SF2_C_DEAD"/>
    <property type="match status" value="1"/>
</dbReference>
<dbReference type="Pfam" id="PF00271">
    <property type="entry name" value="Helicase_C"/>
    <property type="match status" value="1"/>
</dbReference>
<proteinExistence type="predicted"/>
<accession>A0A1X6NIE9</accession>
<dbReference type="AlphaFoldDB" id="A0A1X6NIE9"/>
<dbReference type="PANTHER" id="PTHR47960">
    <property type="entry name" value="DEAD-BOX ATP-DEPENDENT RNA HELICASE 50"/>
    <property type="match status" value="1"/>
</dbReference>
<keyword evidence="3" id="KW-0378">Hydrolase</keyword>
<dbReference type="GO" id="GO:0003724">
    <property type="term" value="F:RNA helicase activity"/>
    <property type="evidence" value="ECO:0007669"/>
    <property type="project" value="UniProtKB-EC"/>
</dbReference>
<dbReference type="EC" id="3.6.4.13" evidence="1"/>
<dbReference type="SUPFAM" id="SSF52540">
    <property type="entry name" value="P-loop containing nucleoside triphosphate hydrolases"/>
    <property type="match status" value="1"/>
</dbReference>
<dbReference type="STRING" id="670580.A0A1X6NIE9"/>
<feature type="domain" description="Helicase ATP-binding" evidence="8">
    <location>
        <begin position="64"/>
        <end position="322"/>
    </location>
</feature>
<dbReference type="InterPro" id="IPR001650">
    <property type="entry name" value="Helicase_C-like"/>
</dbReference>
<evidence type="ECO:0000259" key="8">
    <source>
        <dbReference type="PROSITE" id="PS51192"/>
    </source>
</evidence>
<keyword evidence="4" id="KW-0347">Helicase</keyword>
<reference evidence="10 11" key="1">
    <citation type="submission" date="2017-04" db="EMBL/GenBank/DDBJ databases">
        <title>Genome Sequence of the Model Brown-Rot Fungus Postia placenta SB12.</title>
        <authorList>
            <consortium name="DOE Joint Genome Institute"/>
            <person name="Gaskell J."/>
            <person name="Kersten P."/>
            <person name="Larrondo L.F."/>
            <person name="Canessa P."/>
            <person name="Martinez D."/>
            <person name="Hibbett D."/>
            <person name="Schmoll M."/>
            <person name="Kubicek C.P."/>
            <person name="Martinez A.T."/>
            <person name="Yadav J."/>
            <person name="Master E."/>
            <person name="Magnuson J.K."/>
            <person name="James T."/>
            <person name="Yaver D."/>
            <person name="Berka R."/>
            <person name="Labutti K."/>
            <person name="Lipzen A."/>
            <person name="Aerts A."/>
            <person name="Barry K."/>
            <person name="Henrissat B."/>
            <person name="Blanchette R."/>
            <person name="Grigoriev I."/>
            <person name="Cullen D."/>
        </authorList>
    </citation>
    <scope>NUCLEOTIDE SEQUENCE [LARGE SCALE GENOMIC DNA]</scope>
    <source>
        <strain evidence="10 11">MAD-698-R-SB12</strain>
    </source>
</reference>